<feature type="region of interest" description="Disordered" evidence="4">
    <location>
        <begin position="654"/>
        <end position="673"/>
    </location>
</feature>
<dbReference type="OrthoDB" id="408320at2759"/>
<dbReference type="EMBL" id="ML977315">
    <property type="protein sequence ID" value="KAF2119323.1"/>
    <property type="molecule type" value="Genomic_DNA"/>
</dbReference>
<keyword evidence="3" id="KW-0326">Glycosidase</keyword>
<dbReference type="PANTHER" id="PTHR42732">
    <property type="entry name" value="BETA-GALACTOSIDASE"/>
    <property type="match status" value="1"/>
</dbReference>
<dbReference type="SUPFAM" id="SSF49785">
    <property type="entry name" value="Galactose-binding domain-like"/>
    <property type="match status" value="1"/>
</dbReference>
<feature type="chain" id="PRO_5025529691" evidence="5">
    <location>
        <begin position="19"/>
        <end position="673"/>
    </location>
</feature>
<dbReference type="SUPFAM" id="SSF49303">
    <property type="entry name" value="beta-Galactosidase/glucuronidase domain"/>
    <property type="match status" value="1"/>
</dbReference>
<evidence type="ECO:0000256" key="1">
    <source>
        <dbReference type="ARBA" id="ARBA00007401"/>
    </source>
</evidence>
<dbReference type="Gene3D" id="2.60.40.10">
    <property type="entry name" value="Immunoglobulins"/>
    <property type="match status" value="1"/>
</dbReference>
<evidence type="ECO:0000256" key="4">
    <source>
        <dbReference type="SAM" id="MobiDB-lite"/>
    </source>
</evidence>
<name>A0A6A5ZKE5_9PLEO</name>
<reference evidence="9" key="1">
    <citation type="journal article" date="2020" name="Stud. Mycol.">
        <title>101 Dothideomycetes genomes: a test case for predicting lifestyles and emergence of pathogens.</title>
        <authorList>
            <person name="Haridas S."/>
            <person name="Albert R."/>
            <person name="Binder M."/>
            <person name="Bloem J."/>
            <person name="Labutti K."/>
            <person name="Salamov A."/>
            <person name="Andreopoulos B."/>
            <person name="Baker S."/>
            <person name="Barry K."/>
            <person name="Bills G."/>
            <person name="Bluhm B."/>
            <person name="Cannon C."/>
            <person name="Castanera R."/>
            <person name="Culley D."/>
            <person name="Daum C."/>
            <person name="Ezra D."/>
            <person name="Gonzalez J."/>
            <person name="Henrissat B."/>
            <person name="Kuo A."/>
            <person name="Liang C."/>
            <person name="Lipzen A."/>
            <person name="Lutzoni F."/>
            <person name="Magnuson J."/>
            <person name="Mondo S."/>
            <person name="Nolan M."/>
            <person name="Ohm R."/>
            <person name="Pangilinan J."/>
            <person name="Park H.-J."/>
            <person name="Ramirez L."/>
            <person name="Alfaro M."/>
            <person name="Sun H."/>
            <person name="Tritt A."/>
            <person name="Yoshinaga Y."/>
            <person name="Zwiers L.-H."/>
            <person name="Turgeon B."/>
            <person name="Goodwin S."/>
            <person name="Spatafora J."/>
            <person name="Crous P."/>
            <person name="Grigoriev I."/>
        </authorList>
    </citation>
    <scope>NUCLEOTIDE SEQUENCE</scope>
    <source>
        <strain evidence="9">CBS 627.86</strain>
    </source>
</reference>
<feature type="domain" description="Glycoside hydrolase family 2 immunoglobulin-like beta-sandwich" evidence="6">
    <location>
        <begin position="251"/>
        <end position="335"/>
    </location>
</feature>
<evidence type="ECO:0000256" key="2">
    <source>
        <dbReference type="ARBA" id="ARBA00022801"/>
    </source>
</evidence>
<dbReference type="InterPro" id="IPR006103">
    <property type="entry name" value="Glyco_hydro_2_cat"/>
</dbReference>
<dbReference type="InterPro" id="IPR008979">
    <property type="entry name" value="Galactose-bd-like_sf"/>
</dbReference>
<feature type="domain" description="Glycoside hydrolase family 2 catalytic" evidence="7">
    <location>
        <begin position="377"/>
        <end position="507"/>
    </location>
</feature>
<evidence type="ECO:0000256" key="3">
    <source>
        <dbReference type="ARBA" id="ARBA00023295"/>
    </source>
</evidence>
<evidence type="ECO:0000313" key="10">
    <source>
        <dbReference type="Proteomes" id="UP000799770"/>
    </source>
</evidence>
<sequence length="673" mass="75983">MRFVGAVTSVLLASTACAASTSRYFNRQFSNSTGYQLQKGPLDTDWTSKVGTNPWPEYPRPRLARSNWKNLNGVWQYQNASAGEVASPPINRTLSESILVPFCIESALSGTVPLSPVPVSKLTISGIMRKWAIYSWYRTTFEVPSDWDASNRVYLNFGAVDYETTVWVNGKNATYHRGGYWEFGVDVTDYLHANGPNELIVWVYDPTDTGDNQIPLGKQSLAQDHIFYTPCSGIWQTVWLESAPADYISQLDISADMNGKVNVTVLNGGNSSVPVEVTVHKKDSTDVKATGKGTSGSTFQFTVDSPDLWSPDDPNLYNLTIKLGSDIVQSYTGFRTIEKGRVDGVLRFILNGEPIFPFGTLDQGFWPDGIYLAPTYEALTYDIKILKDIGYNMLRKHIKAEPPLFYYAADTMGLLLIQDMPSLRTRVPKPGDTCGDTIPVRDAAVQAEFDRQLEILIQQHRNYPSIFAWVIYNEGWGQPDQPPWADVRLTDVVRSLDPTRLIDSVTGWYDHGAGDFQDNHHYAQPQCGTPFYSINSSPFNPDEDRIGFQGEFGGNGNNVSIDHLWNDPWPLDHINQTYELDKDIETWNYRAHYILSELIDQVDRFACSGAVWTQTTDVEGEVNGMMTYDRRIIRAQYDQWNDDIDKLQDTFKGRTEKESSRMMPRADGWMGME</sequence>
<dbReference type="AlphaFoldDB" id="A0A6A5ZKE5"/>
<dbReference type="InterPro" id="IPR051913">
    <property type="entry name" value="GH2_Domain-Containing"/>
</dbReference>
<dbReference type="Pfam" id="PF02837">
    <property type="entry name" value="Glyco_hydro_2_N"/>
    <property type="match status" value="1"/>
</dbReference>
<dbReference type="Pfam" id="PF00703">
    <property type="entry name" value="Glyco_hydro_2"/>
    <property type="match status" value="1"/>
</dbReference>
<keyword evidence="5" id="KW-0732">Signal</keyword>
<dbReference type="InterPro" id="IPR006102">
    <property type="entry name" value="Ig-like_GH2"/>
</dbReference>
<proteinExistence type="inferred from homology"/>
<dbReference type="Proteomes" id="UP000799770">
    <property type="component" value="Unassembled WGS sequence"/>
</dbReference>
<evidence type="ECO:0000259" key="7">
    <source>
        <dbReference type="Pfam" id="PF02836"/>
    </source>
</evidence>
<keyword evidence="2 9" id="KW-0378">Hydrolase</keyword>
<dbReference type="Gene3D" id="3.20.20.80">
    <property type="entry name" value="Glycosidases"/>
    <property type="match status" value="1"/>
</dbReference>
<organism evidence="9 10">
    <name type="scientific">Lophiotrema nucula</name>
    <dbReference type="NCBI Taxonomy" id="690887"/>
    <lineage>
        <taxon>Eukaryota</taxon>
        <taxon>Fungi</taxon>
        <taxon>Dikarya</taxon>
        <taxon>Ascomycota</taxon>
        <taxon>Pezizomycotina</taxon>
        <taxon>Dothideomycetes</taxon>
        <taxon>Pleosporomycetidae</taxon>
        <taxon>Pleosporales</taxon>
        <taxon>Lophiotremataceae</taxon>
        <taxon>Lophiotrema</taxon>
    </lineage>
</organism>
<evidence type="ECO:0000259" key="8">
    <source>
        <dbReference type="Pfam" id="PF02837"/>
    </source>
</evidence>
<feature type="domain" description="Glycosyl hydrolases family 2 sugar binding" evidence="8">
    <location>
        <begin position="127"/>
        <end position="208"/>
    </location>
</feature>
<feature type="signal peptide" evidence="5">
    <location>
        <begin position="1"/>
        <end position="18"/>
    </location>
</feature>
<protein>
    <submittedName>
        <fullName evidence="9">Glycoside hydrolase superfamily</fullName>
    </submittedName>
</protein>
<gene>
    <name evidence="9" type="ORF">BDV96DRAFT_342909</name>
</gene>
<keyword evidence="10" id="KW-1185">Reference proteome</keyword>
<evidence type="ECO:0000259" key="6">
    <source>
        <dbReference type="Pfam" id="PF00703"/>
    </source>
</evidence>
<dbReference type="SUPFAM" id="SSF51445">
    <property type="entry name" value="(Trans)glycosidases"/>
    <property type="match status" value="1"/>
</dbReference>
<dbReference type="GO" id="GO:0005975">
    <property type="term" value="P:carbohydrate metabolic process"/>
    <property type="evidence" value="ECO:0007669"/>
    <property type="project" value="InterPro"/>
</dbReference>
<evidence type="ECO:0000256" key="5">
    <source>
        <dbReference type="SAM" id="SignalP"/>
    </source>
</evidence>
<dbReference type="GO" id="GO:0004553">
    <property type="term" value="F:hydrolase activity, hydrolyzing O-glycosyl compounds"/>
    <property type="evidence" value="ECO:0007669"/>
    <property type="project" value="InterPro"/>
</dbReference>
<comment type="similarity">
    <text evidence="1">Belongs to the glycosyl hydrolase 2 family.</text>
</comment>
<dbReference type="InterPro" id="IPR013783">
    <property type="entry name" value="Ig-like_fold"/>
</dbReference>
<dbReference type="InterPro" id="IPR036156">
    <property type="entry name" value="Beta-gal/glucu_dom_sf"/>
</dbReference>
<dbReference type="PANTHER" id="PTHR42732:SF2">
    <property type="entry name" value="BETA-MANNOSIDASE"/>
    <property type="match status" value="1"/>
</dbReference>
<accession>A0A6A5ZKE5</accession>
<dbReference type="InterPro" id="IPR017853">
    <property type="entry name" value="GH"/>
</dbReference>
<evidence type="ECO:0000313" key="9">
    <source>
        <dbReference type="EMBL" id="KAF2119323.1"/>
    </source>
</evidence>
<dbReference type="InterPro" id="IPR006104">
    <property type="entry name" value="Glyco_hydro_2_N"/>
</dbReference>
<dbReference type="Pfam" id="PF02836">
    <property type="entry name" value="Glyco_hydro_2_C"/>
    <property type="match status" value="1"/>
</dbReference>
<dbReference type="Gene3D" id="2.60.120.260">
    <property type="entry name" value="Galactose-binding domain-like"/>
    <property type="match status" value="1"/>
</dbReference>
<dbReference type="PROSITE" id="PS51257">
    <property type="entry name" value="PROKAR_LIPOPROTEIN"/>
    <property type="match status" value="1"/>
</dbReference>